<keyword evidence="1" id="KW-1133">Transmembrane helix</keyword>
<dbReference type="EMBL" id="BAABJO010000003">
    <property type="protein sequence ID" value="GAA5113568.1"/>
    <property type="molecule type" value="Genomic_DNA"/>
</dbReference>
<evidence type="ECO:0008006" key="4">
    <source>
        <dbReference type="Google" id="ProtNLM"/>
    </source>
</evidence>
<proteinExistence type="predicted"/>
<organism evidence="2 3">
    <name type="scientific">Pseudonocardia adelaidensis</name>
    <dbReference type="NCBI Taxonomy" id="648754"/>
    <lineage>
        <taxon>Bacteria</taxon>
        <taxon>Bacillati</taxon>
        <taxon>Actinomycetota</taxon>
        <taxon>Actinomycetes</taxon>
        <taxon>Pseudonocardiales</taxon>
        <taxon>Pseudonocardiaceae</taxon>
        <taxon>Pseudonocardia</taxon>
    </lineage>
</organism>
<dbReference type="Proteomes" id="UP001500804">
    <property type="component" value="Unassembled WGS sequence"/>
</dbReference>
<feature type="transmembrane region" description="Helical" evidence="1">
    <location>
        <begin position="60"/>
        <end position="79"/>
    </location>
</feature>
<keyword evidence="3" id="KW-1185">Reference proteome</keyword>
<protein>
    <recommendedName>
        <fullName evidence="4">DUF3817 domain-containing protein</fullName>
    </recommendedName>
</protein>
<reference evidence="3" key="1">
    <citation type="journal article" date="2019" name="Int. J. Syst. Evol. Microbiol.">
        <title>The Global Catalogue of Microorganisms (GCM) 10K type strain sequencing project: providing services to taxonomists for standard genome sequencing and annotation.</title>
        <authorList>
            <consortium name="The Broad Institute Genomics Platform"/>
            <consortium name="The Broad Institute Genome Sequencing Center for Infectious Disease"/>
            <person name="Wu L."/>
            <person name="Ma J."/>
        </authorList>
    </citation>
    <scope>NUCLEOTIDE SEQUENCE [LARGE SCALE GENOMIC DNA]</scope>
    <source>
        <strain evidence="3">JCM 18302</strain>
    </source>
</reference>
<comment type="caution">
    <text evidence="2">The sequence shown here is derived from an EMBL/GenBank/DDBJ whole genome shotgun (WGS) entry which is preliminary data.</text>
</comment>
<evidence type="ECO:0000313" key="2">
    <source>
        <dbReference type="EMBL" id="GAA5113568.1"/>
    </source>
</evidence>
<gene>
    <name evidence="2" type="ORF">GCM10023320_09380</name>
</gene>
<accession>A0ABP9NAZ1</accession>
<feature type="transmembrane region" description="Helical" evidence="1">
    <location>
        <begin position="34"/>
        <end position="53"/>
    </location>
</feature>
<sequence length="84" mass="8584">MSTRLLTLLAATELGSLLVLLVNLATVHVPVVASILGPLHGCTYVAVIIGTAMRARPLSLPTLFSIIPGVGGTLAVATLRGSPR</sequence>
<dbReference type="RefSeq" id="WP_345603507.1">
    <property type="nucleotide sequence ID" value="NZ_BAABJO010000003.1"/>
</dbReference>
<evidence type="ECO:0000256" key="1">
    <source>
        <dbReference type="SAM" id="Phobius"/>
    </source>
</evidence>
<keyword evidence="1" id="KW-0472">Membrane</keyword>
<name>A0ABP9NAZ1_9PSEU</name>
<keyword evidence="1" id="KW-0812">Transmembrane</keyword>
<evidence type="ECO:0000313" key="3">
    <source>
        <dbReference type="Proteomes" id="UP001500804"/>
    </source>
</evidence>